<comment type="similarity">
    <text evidence="1">Belongs to the AfsR/DnrI/RedD regulatory family.</text>
</comment>
<dbReference type="GO" id="GO:0006355">
    <property type="term" value="P:regulation of DNA-templated transcription"/>
    <property type="evidence" value="ECO:0007669"/>
    <property type="project" value="InterPro"/>
</dbReference>
<dbReference type="EMBL" id="JACDUR010000004">
    <property type="protein sequence ID" value="MBA2893195.1"/>
    <property type="molecule type" value="Genomic_DNA"/>
</dbReference>
<dbReference type="InterPro" id="IPR027417">
    <property type="entry name" value="P-loop_NTPase"/>
</dbReference>
<dbReference type="Gene3D" id="3.40.50.300">
    <property type="entry name" value="P-loop containing nucleotide triphosphate hydrolases"/>
    <property type="match status" value="1"/>
</dbReference>
<dbReference type="PANTHER" id="PTHR47691">
    <property type="entry name" value="REGULATOR-RELATED"/>
    <property type="match status" value="1"/>
</dbReference>
<dbReference type="SUPFAM" id="SSF46894">
    <property type="entry name" value="C-terminal effector domain of the bipartite response regulators"/>
    <property type="match status" value="1"/>
</dbReference>
<dbReference type="GO" id="GO:0003677">
    <property type="term" value="F:DNA binding"/>
    <property type="evidence" value="ECO:0007669"/>
    <property type="project" value="UniProtKB-UniRule"/>
</dbReference>
<reference evidence="5 6" key="1">
    <citation type="submission" date="2020-07" db="EMBL/GenBank/DDBJ databases">
        <title>Genomic Encyclopedia of Type Strains, Phase IV (KMG-IV): sequencing the most valuable type-strain genomes for metagenomic binning, comparative biology and taxonomic classification.</title>
        <authorList>
            <person name="Goeker M."/>
        </authorList>
    </citation>
    <scope>NUCLEOTIDE SEQUENCE [LARGE SCALE GENOMIC DNA]</scope>
    <source>
        <strain evidence="5 6">DSM 45533</strain>
    </source>
</reference>
<dbReference type="PANTHER" id="PTHR47691:SF3">
    <property type="entry name" value="HTH-TYPE TRANSCRIPTIONAL REGULATOR RV0890C-RELATED"/>
    <property type="match status" value="1"/>
</dbReference>
<dbReference type="PROSITE" id="PS51755">
    <property type="entry name" value="OMPR_PHOB"/>
    <property type="match status" value="1"/>
</dbReference>
<dbReference type="Gene3D" id="1.10.10.10">
    <property type="entry name" value="Winged helix-like DNA-binding domain superfamily/Winged helix DNA-binding domain"/>
    <property type="match status" value="1"/>
</dbReference>
<dbReference type="SMART" id="SM01043">
    <property type="entry name" value="BTAD"/>
    <property type="match status" value="1"/>
</dbReference>
<keyword evidence="6" id="KW-1185">Reference proteome</keyword>
<keyword evidence="2 3" id="KW-0238">DNA-binding</keyword>
<dbReference type="InterPro" id="IPR016032">
    <property type="entry name" value="Sig_transdc_resp-reg_C-effctor"/>
</dbReference>
<evidence type="ECO:0000256" key="3">
    <source>
        <dbReference type="PROSITE-ProRule" id="PRU01091"/>
    </source>
</evidence>
<dbReference type="InterPro" id="IPR011990">
    <property type="entry name" value="TPR-like_helical_dom_sf"/>
</dbReference>
<dbReference type="AlphaFoldDB" id="A0A7W0CLK8"/>
<dbReference type="Gene3D" id="1.25.40.10">
    <property type="entry name" value="Tetratricopeptide repeat domain"/>
    <property type="match status" value="2"/>
</dbReference>
<feature type="DNA-binding region" description="OmpR/PhoB-type" evidence="3">
    <location>
        <begin position="1"/>
        <end position="93"/>
    </location>
</feature>
<dbReference type="InterPro" id="IPR001867">
    <property type="entry name" value="OmpR/PhoB-type_DNA-bd"/>
</dbReference>
<evidence type="ECO:0000313" key="6">
    <source>
        <dbReference type="Proteomes" id="UP000530928"/>
    </source>
</evidence>
<dbReference type="Proteomes" id="UP000530928">
    <property type="component" value="Unassembled WGS sequence"/>
</dbReference>
<comment type="caution">
    <text evidence="5">The sequence shown here is derived from an EMBL/GenBank/DDBJ whole genome shotgun (WGS) entry which is preliminary data.</text>
</comment>
<dbReference type="SUPFAM" id="SSF48452">
    <property type="entry name" value="TPR-like"/>
    <property type="match status" value="2"/>
</dbReference>
<dbReference type="SUPFAM" id="SSF52540">
    <property type="entry name" value="P-loop containing nucleoside triphosphate hydrolases"/>
    <property type="match status" value="1"/>
</dbReference>
<evidence type="ECO:0000256" key="1">
    <source>
        <dbReference type="ARBA" id="ARBA00005820"/>
    </source>
</evidence>
<name>A0A7W0CLK8_9ACTN</name>
<dbReference type="Pfam" id="PF03704">
    <property type="entry name" value="BTAD"/>
    <property type="match status" value="1"/>
</dbReference>
<proteinExistence type="inferred from homology"/>
<evidence type="ECO:0000259" key="4">
    <source>
        <dbReference type="PROSITE" id="PS51755"/>
    </source>
</evidence>
<protein>
    <submittedName>
        <fullName evidence="5">Putative ATPase/DNA-binding SARP family transcriptional activator</fullName>
    </submittedName>
</protein>
<evidence type="ECO:0000313" key="5">
    <source>
        <dbReference type="EMBL" id="MBA2893195.1"/>
    </source>
</evidence>
<feature type="domain" description="OmpR/PhoB-type" evidence="4">
    <location>
        <begin position="1"/>
        <end position="93"/>
    </location>
</feature>
<dbReference type="GO" id="GO:0000160">
    <property type="term" value="P:phosphorelay signal transduction system"/>
    <property type="evidence" value="ECO:0007669"/>
    <property type="project" value="InterPro"/>
</dbReference>
<dbReference type="CDD" id="cd15831">
    <property type="entry name" value="BTAD"/>
    <property type="match status" value="1"/>
</dbReference>
<dbReference type="Pfam" id="PF00486">
    <property type="entry name" value="Trans_reg_C"/>
    <property type="match status" value="1"/>
</dbReference>
<dbReference type="Pfam" id="PF25872">
    <property type="entry name" value="HTH_77"/>
    <property type="match status" value="1"/>
</dbReference>
<evidence type="ECO:0000256" key="2">
    <source>
        <dbReference type="ARBA" id="ARBA00023125"/>
    </source>
</evidence>
<dbReference type="InterPro" id="IPR005158">
    <property type="entry name" value="BTAD"/>
</dbReference>
<dbReference type="RefSeq" id="WP_181611926.1">
    <property type="nucleotide sequence ID" value="NZ_BAABAM010000003.1"/>
</dbReference>
<dbReference type="InterPro" id="IPR058852">
    <property type="entry name" value="HTH_77"/>
</dbReference>
<accession>A0A7W0CLK8</accession>
<dbReference type="SMART" id="SM00862">
    <property type="entry name" value="Trans_reg_C"/>
    <property type="match status" value="1"/>
</dbReference>
<sequence>MTAIRFQVLGPLRAWRGDAEIELGTARQRRVLAVLLLGTGRTVTVSELIDTVWGESAPASVINVIQTYVGRLRRATGDASWLRTTSTGYQVDPDRCDLDLLDFRDLAERGRPVEALARWTGPLLADLGPEVRGSAQALGVARERLRVLDEAAEHALRHGGAAQVLPHLRATAAEEQLNEGVHAHLMLALAATGAQAEALAVYSDITGRLDEQLGIDPSPRLREAHVRVLRQAAQPPPEQPKDFWRGRRPPPVDLVGREHDLDSLARLLADHRIVTLVGPGGAGKSALAFALARRSRRVAVLELGPLPATADLEILTGILEVDDLDDDELLVLLDNVEHLTRTAGQLVERLLGAYPGLTVLATSRQPLGVSGEVLWDVAPLAVRPAVELFVRRARQHSPTLAPDLVLAAELCTRLDGIPLAVELAAARLRTMSVRDLLDRLHDQLGLLGGDRLTLPHQRSIVSSVEWSIALLDEPERLLLTRLSVFAGSFDLLAAEAVGSGARVAELLGHLIDRSLVQAQRGEEYSYRILIPIRDSCRALADPGELSSARDAHLLHLRSLAEASSGPELADRLHTRFADLMAALDWGLRPGGPALREGVELLTLARPLWDRDIGQIDAVRRWTGQALDRQAELEPELRGRLLQWAGRLAYMADRLPEARERLTRALDFLADPAARADVLLGLAAVSDVLLDDDAADLARAAVAAARRTGDDARIVDACAGAAVILAWRGHIDEADRSVRSAYEAAEDSGLPSDRCRWVHALVALRAGRLAEAGQAADLVLDRGGAPNTVIQAQICKAWTRVLTGLVDEALEILDEAAELSARTGWTTLVPEILETRAHAHRRAGRREEARAALVECLRAGLPLNDLGTLFRAVHLAALMATEDHDRSAETLQAMAAACRARIRYEPWPLRAEDVSGWEARPAVAVPPDAAPRADLVGKAARSVLHHFS</sequence>
<gene>
    <name evidence="5" type="ORF">HNR30_004549</name>
</gene>
<organism evidence="5 6">
    <name type="scientific">Nonomuraea soli</name>
    <dbReference type="NCBI Taxonomy" id="1032476"/>
    <lineage>
        <taxon>Bacteria</taxon>
        <taxon>Bacillati</taxon>
        <taxon>Actinomycetota</taxon>
        <taxon>Actinomycetes</taxon>
        <taxon>Streptosporangiales</taxon>
        <taxon>Streptosporangiaceae</taxon>
        <taxon>Nonomuraea</taxon>
    </lineage>
</organism>
<dbReference type="InterPro" id="IPR036388">
    <property type="entry name" value="WH-like_DNA-bd_sf"/>
</dbReference>